<dbReference type="Pfam" id="PF00520">
    <property type="entry name" value="Ion_trans"/>
    <property type="match status" value="1"/>
</dbReference>
<dbReference type="PRINTS" id="PR00169">
    <property type="entry name" value="KCHANNEL"/>
</dbReference>
<dbReference type="GO" id="GO:0008076">
    <property type="term" value="C:voltage-gated potassium channel complex"/>
    <property type="evidence" value="ECO:0007669"/>
    <property type="project" value="InterPro"/>
</dbReference>
<feature type="transmembrane region" description="Helical" evidence="12">
    <location>
        <begin position="201"/>
        <end position="226"/>
    </location>
</feature>
<evidence type="ECO:0000259" key="13">
    <source>
        <dbReference type="Pfam" id="PF00520"/>
    </source>
</evidence>
<name>A0A517M3S7_9BACT</name>
<feature type="transmembrane region" description="Helical" evidence="12">
    <location>
        <begin position="48"/>
        <end position="67"/>
    </location>
</feature>
<accession>A0A517M3S7</accession>
<dbReference type="InterPro" id="IPR005821">
    <property type="entry name" value="Ion_trans_dom"/>
</dbReference>
<dbReference type="KEGG" id="ruv:EC9_37200"/>
<keyword evidence="11 14" id="KW-0407">Ion channel</keyword>
<keyword evidence="6" id="KW-0851">Voltage-gated channel</keyword>
<evidence type="ECO:0000256" key="2">
    <source>
        <dbReference type="ARBA" id="ARBA00022448"/>
    </source>
</evidence>
<keyword evidence="9" id="KW-0406">Ion transport</keyword>
<keyword evidence="2" id="KW-0813">Transport</keyword>
<proteinExistence type="predicted"/>
<dbReference type="PANTHER" id="PTHR11537">
    <property type="entry name" value="VOLTAGE-GATED POTASSIUM CHANNEL"/>
    <property type="match status" value="1"/>
</dbReference>
<keyword evidence="10 12" id="KW-0472">Membrane</keyword>
<dbReference type="GO" id="GO:0001508">
    <property type="term" value="P:action potential"/>
    <property type="evidence" value="ECO:0007669"/>
    <property type="project" value="TreeGrafter"/>
</dbReference>
<feature type="transmembrane region" description="Helical" evidence="12">
    <location>
        <begin position="170"/>
        <end position="189"/>
    </location>
</feature>
<dbReference type="OrthoDB" id="9810759at2"/>
<feature type="domain" description="Ion transport" evidence="13">
    <location>
        <begin position="17"/>
        <end position="231"/>
    </location>
</feature>
<dbReference type="AlphaFoldDB" id="A0A517M3S7"/>
<dbReference type="InterPro" id="IPR027359">
    <property type="entry name" value="Volt_channel_dom_sf"/>
</dbReference>
<dbReference type="InterPro" id="IPR028325">
    <property type="entry name" value="VG_K_chnl"/>
</dbReference>
<feature type="transmembrane region" description="Helical" evidence="12">
    <location>
        <begin position="140"/>
        <end position="158"/>
    </location>
</feature>
<keyword evidence="3" id="KW-0633">Potassium transport</keyword>
<evidence type="ECO:0000256" key="9">
    <source>
        <dbReference type="ARBA" id="ARBA00023065"/>
    </source>
</evidence>
<dbReference type="Gene3D" id="1.20.120.350">
    <property type="entry name" value="Voltage-gated potassium channels. Chain C"/>
    <property type="match status" value="1"/>
</dbReference>
<comment type="subcellular location">
    <subcellularLocation>
        <location evidence="1">Membrane</location>
        <topology evidence="1">Multi-pass membrane protein</topology>
    </subcellularLocation>
</comment>
<reference evidence="14 15" key="1">
    <citation type="submission" date="2019-02" db="EMBL/GenBank/DDBJ databases">
        <title>Deep-cultivation of Planctomycetes and their phenomic and genomic characterization uncovers novel biology.</title>
        <authorList>
            <person name="Wiegand S."/>
            <person name="Jogler M."/>
            <person name="Boedeker C."/>
            <person name="Pinto D."/>
            <person name="Vollmers J."/>
            <person name="Rivas-Marin E."/>
            <person name="Kohn T."/>
            <person name="Peeters S.H."/>
            <person name="Heuer A."/>
            <person name="Rast P."/>
            <person name="Oberbeckmann S."/>
            <person name="Bunk B."/>
            <person name="Jeske O."/>
            <person name="Meyerdierks A."/>
            <person name="Storesund J.E."/>
            <person name="Kallscheuer N."/>
            <person name="Luecker S."/>
            <person name="Lage O.M."/>
            <person name="Pohl T."/>
            <person name="Merkel B.J."/>
            <person name="Hornburger P."/>
            <person name="Mueller R.-W."/>
            <person name="Bruemmer F."/>
            <person name="Labrenz M."/>
            <person name="Spormann A.M."/>
            <person name="Op den Camp H."/>
            <person name="Overmann J."/>
            <person name="Amann R."/>
            <person name="Jetten M.S.M."/>
            <person name="Mascher T."/>
            <person name="Medema M.H."/>
            <person name="Devos D.P."/>
            <person name="Kaster A.-K."/>
            <person name="Ovreas L."/>
            <person name="Rohde M."/>
            <person name="Galperin M.Y."/>
            <person name="Jogler C."/>
        </authorList>
    </citation>
    <scope>NUCLEOTIDE SEQUENCE [LARGE SCALE GENOMIC DNA]</scope>
    <source>
        <strain evidence="14 15">EC9</strain>
    </source>
</reference>
<sequence>MPTLKDIVERSDTPAGRVFDLSIQCFIVLSLIAFSVETLPNLDPVWTRLLYLFKIASVVVFTTEYIVRLIVADRKLAFATSFFGVVDLLAILPFYLSFGFDLRSIRALRLLRLFWMLKLVRYSRAIQRFHRAFLIAREEIVLFLFVTVILLYLASVGIYHFEHDAQPEAFASVFHCLWWAVVTLTTVGYGDLYPITAGGRIFTFVILLIGLGIVSVPAGLVASALAQAREMENE</sequence>
<evidence type="ECO:0000256" key="5">
    <source>
        <dbReference type="ARBA" id="ARBA00022826"/>
    </source>
</evidence>
<evidence type="ECO:0000256" key="8">
    <source>
        <dbReference type="ARBA" id="ARBA00022989"/>
    </source>
</evidence>
<keyword evidence="7" id="KW-0630">Potassium</keyword>
<dbReference type="SUPFAM" id="SSF81324">
    <property type="entry name" value="Voltage-gated potassium channels"/>
    <property type="match status" value="1"/>
</dbReference>
<keyword evidence="5" id="KW-0631">Potassium channel</keyword>
<evidence type="ECO:0000256" key="6">
    <source>
        <dbReference type="ARBA" id="ARBA00022882"/>
    </source>
</evidence>
<evidence type="ECO:0000313" key="15">
    <source>
        <dbReference type="Proteomes" id="UP000319557"/>
    </source>
</evidence>
<keyword evidence="8 12" id="KW-1133">Transmembrane helix</keyword>
<evidence type="ECO:0000256" key="12">
    <source>
        <dbReference type="SAM" id="Phobius"/>
    </source>
</evidence>
<keyword evidence="15" id="KW-1185">Reference proteome</keyword>
<protein>
    <submittedName>
        <fullName evidence="14">Cyclic nucleotide-gated potassium channel</fullName>
    </submittedName>
</protein>
<dbReference type="Proteomes" id="UP000319557">
    <property type="component" value="Chromosome"/>
</dbReference>
<dbReference type="RefSeq" id="WP_145347284.1">
    <property type="nucleotide sequence ID" value="NZ_CP036261.1"/>
</dbReference>
<evidence type="ECO:0000256" key="10">
    <source>
        <dbReference type="ARBA" id="ARBA00023136"/>
    </source>
</evidence>
<dbReference type="GO" id="GO:0005249">
    <property type="term" value="F:voltage-gated potassium channel activity"/>
    <property type="evidence" value="ECO:0007669"/>
    <property type="project" value="InterPro"/>
</dbReference>
<evidence type="ECO:0000256" key="7">
    <source>
        <dbReference type="ARBA" id="ARBA00022958"/>
    </source>
</evidence>
<keyword evidence="4 12" id="KW-0812">Transmembrane</keyword>
<evidence type="ECO:0000256" key="4">
    <source>
        <dbReference type="ARBA" id="ARBA00022692"/>
    </source>
</evidence>
<evidence type="ECO:0000313" key="14">
    <source>
        <dbReference type="EMBL" id="QDS89520.1"/>
    </source>
</evidence>
<dbReference type="PANTHER" id="PTHR11537:SF254">
    <property type="entry name" value="POTASSIUM VOLTAGE-GATED CHANNEL PROTEIN SHAB"/>
    <property type="match status" value="1"/>
</dbReference>
<feature type="transmembrane region" description="Helical" evidence="12">
    <location>
        <begin position="18"/>
        <end position="36"/>
    </location>
</feature>
<gene>
    <name evidence="14" type="ORF">EC9_37200</name>
</gene>
<evidence type="ECO:0000256" key="1">
    <source>
        <dbReference type="ARBA" id="ARBA00004141"/>
    </source>
</evidence>
<dbReference type="EMBL" id="CP036261">
    <property type="protein sequence ID" value="QDS89520.1"/>
    <property type="molecule type" value="Genomic_DNA"/>
</dbReference>
<evidence type="ECO:0000256" key="3">
    <source>
        <dbReference type="ARBA" id="ARBA00022538"/>
    </source>
</evidence>
<dbReference type="Gene3D" id="1.10.287.70">
    <property type="match status" value="1"/>
</dbReference>
<feature type="transmembrane region" description="Helical" evidence="12">
    <location>
        <begin position="76"/>
        <end position="96"/>
    </location>
</feature>
<organism evidence="14 15">
    <name type="scientific">Rosistilla ulvae</name>
    <dbReference type="NCBI Taxonomy" id="1930277"/>
    <lineage>
        <taxon>Bacteria</taxon>
        <taxon>Pseudomonadati</taxon>
        <taxon>Planctomycetota</taxon>
        <taxon>Planctomycetia</taxon>
        <taxon>Pirellulales</taxon>
        <taxon>Pirellulaceae</taxon>
        <taxon>Rosistilla</taxon>
    </lineage>
</organism>
<evidence type="ECO:0000256" key="11">
    <source>
        <dbReference type="ARBA" id="ARBA00023303"/>
    </source>
</evidence>